<feature type="compositionally biased region" description="Basic and acidic residues" evidence="1">
    <location>
        <begin position="138"/>
        <end position="151"/>
    </location>
</feature>
<dbReference type="Proteomes" id="UP001219355">
    <property type="component" value="Chromosome 2"/>
</dbReference>
<evidence type="ECO:0000313" key="3">
    <source>
        <dbReference type="EMBL" id="WEW57595.1"/>
    </source>
</evidence>
<feature type="compositionally biased region" description="Low complexity" evidence="1">
    <location>
        <begin position="292"/>
        <end position="326"/>
    </location>
</feature>
<dbReference type="EMBL" id="CP120628">
    <property type="protein sequence ID" value="WEW57595.1"/>
    <property type="molecule type" value="Genomic_DNA"/>
</dbReference>
<feature type="compositionally biased region" description="Low complexity" evidence="1">
    <location>
        <begin position="73"/>
        <end position="83"/>
    </location>
</feature>
<feature type="compositionally biased region" description="Basic and acidic residues" evidence="1">
    <location>
        <begin position="392"/>
        <end position="401"/>
    </location>
</feature>
<feature type="compositionally biased region" description="Basic and acidic residues" evidence="1">
    <location>
        <begin position="721"/>
        <end position="737"/>
    </location>
</feature>
<proteinExistence type="predicted"/>
<accession>A0AAF0IH43</accession>
<dbReference type="InterPro" id="IPR014840">
    <property type="entry name" value="HRD"/>
</dbReference>
<feature type="region of interest" description="Disordered" evidence="1">
    <location>
        <begin position="533"/>
        <end position="609"/>
    </location>
</feature>
<feature type="domain" description="Hpc2-related" evidence="2">
    <location>
        <begin position="594"/>
        <end position="634"/>
    </location>
</feature>
<feature type="region of interest" description="Disordered" evidence="1">
    <location>
        <begin position="625"/>
        <end position="753"/>
    </location>
</feature>
<sequence length="753" mass="79486">MPTTKDGDAPTKREAVEASSPGSLSSLSECESIAPPAHFNPRIPTADADDSLEASKDLLSSFKSKATTKNPATSSTTMPGSSTSKKKIAPATSTDSPTSHSRPDHQPQPPAKPKRSRKRKDEDAKDGSHVKPRRQRNATKEKGGSKADKPAGKNPSARSAGYDGAQDGPSPTARKKQKLEHLPEIKPLPASRQSKITDLVDPPSQHRSASGSPQQNSFTPQQQYQHHHHPTPSTRPPALLNPQNGSYEPNQPQARYPTQSNPPPPFSAPPPPLQRTSGQHYDPVRSSIDNHSPTSAPSSTTPPVVNATLSSTLPNHNPLSPSSNVVSPPPLTMFRASASPAISSIIDPPEPARPAASTLPSTPAVVVTHTTNNAAPNQNSSTKTARPGTNGDKPKQADERPQGPARLQELVPMDIDSNKEVISKPSTPPKKDKGAGGSNAPASGAPSPKPTRAKEAPPLPSGSGLLTSAAFGLDASSSTPTTKSVPNIILHVPLKGQNNVVINFARLAEEQYGFDALHPRVAAQRERRARLAAASAALEKNEKNGRGESGAEDDLSLDADRDSDVDADVIMSGTGGPTNQAAKESVAGNGDGKKRRRKMEEYDRDDPFVDDSELIWEEQAATSRDGFFVYSGPLVPEGEKPSVERADGTVKRGRGRGGRLGATGESRAGTAGRAKKDKDAANKDKEPKVRKDKNGDGETQTKEKPKASRAGAGATRKPRMTKADRALMEKEKAERESLGMGLSGKNGVAVGGK</sequence>
<feature type="compositionally biased region" description="Low complexity" evidence="1">
    <location>
        <begin position="19"/>
        <end position="32"/>
    </location>
</feature>
<feature type="compositionally biased region" description="Basic and acidic residues" evidence="1">
    <location>
        <begin position="637"/>
        <end position="650"/>
    </location>
</feature>
<feature type="compositionally biased region" description="Polar residues" evidence="1">
    <location>
        <begin position="91"/>
        <end position="100"/>
    </location>
</feature>
<evidence type="ECO:0000313" key="4">
    <source>
        <dbReference type="Proteomes" id="UP001219355"/>
    </source>
</evidence>
<keyword evidence="4" id="KW-1185">Reference proteome</keyword>
<dbReference type="AlphaFoldDB" id="A0AAF0IH43"/>
<feature type="compositionally biased region" description="Polar residues" evidence="1">
    <location>
        <begin position="61"/>
        <end position="72"/>
    </location>
</feature>
<dbReference type="Pfam" id="PF08729">
    <property type="entry name" value="HUN"/>
    <property type="match status" value="1"/>
</dbReference>
<feature type="compositionally biased region" description="Basic and acidic residues" evidence="1">
    <location>
        <begin position="119"/>
        <end position="129"/>
    </location>
</feature>
<evidence type="ECO:0000256" key="1">
    <source>
        <dbReference type="SAM" id="MobiDB-lite"/>
    </source>
</evidence>
<feature type="compositionally biased region" description="Polar residues" evidence="1">
    <location>
        <begin position="205"/>
        <end position="220"/>
    </location>
</feature>
<reference evidence="3" key="1">
    <citation type="submission" date="2023-03" db="EMBL/GenBank/DDBJ databases">
        <title>Emydomyces testavorans Genome Sequence.</title>
        <authorList>
            <person name="Hoyer L."/>
        </authorList>
    </citation>
    <scope>NUCLEOTIDE SEQUENCE</scope>
    <source>
        <strain evidence="3">16-2883</strain>
    </source>
</reference>
<feature type="compositionally biased region" description="Gly residues" evidence="1">
    <location>
        <begin position="741"/>
        <end position="753"/>
    </location>
</feature>
<feature type="compositionally biased region" description="Basic and acidic residues" evidence="1">
    <location>
        <begin position="1"/>
        <end position="16"/>
    </location>
</feature>
<evidence type="ECO:0000259" key="2">
    <source>
        <dbReference type="Pfam" id="PF08729"/>
    </source>
</evidence>
<feature type="compositionally biased region" description="Pro residues" evidence="1">
    <location>
        <begin position="260"/>
        <end position="273"/>
    </location>
</feature>
<organism evidence="3 4">
    <name type="scientific">Emydomyces testavorans</name>
    <dbReference type="NCBI Taxonomy" id="2070801"/>
    <lineage>
        <taxon>Eukaryota</taxon>
        <taxon>Fungi</taxon>
        <taxon>Dikarya</taxon>
        <taxon>Ascomycota</taxon>
        <taxon>Pezizomycotina</taxon>
        <taxon>Eurotiomycetes</taxon>
        <taxon>Eurotiomycetidae</taxon>
        <taxon>Onygenales</taxon>
        <taxon>Nannizziopsiaceae</taxon>
        <taxon>Emydomyces</taxon>
    </lineage>
</organism>
<name>A0AAF0IH43_9EURO</name>
<feature type="compositionally biased region" description="Polar residues" evidence="1">
    <location>
        <begin position="241"/>
        <end position="259"/>
    </location>
</feature>
<feature type="compositionally biased region" description="Basic and acidic residues" evidence="1">
    <location>
        <begin position="598"/>
        <end position="607"/>
    </location>
</feature>
<protein>
    <submittedName>
        <fullName evidence="3">HIR complex subunit</fullName>
    </submittedName>
</protein>
<feature type="compositionally biased region" description="Basic and acidic residues" evidence="1">
    <location>
        <begin position="674"/>
        <end position="706"/>
    </location>
</feature>
<feature type="compositionally biased region" description="Polar residues" evidence="1">
    <location>
        <begin position="368"/>
        <end position="384"/>
    </location>
</feature>
<feature type="region of interest" description="Disordered" evidence="1">
    <location>
        <begin position="1"/>
        <end position="327"/>
    </location>
</feature>
<feature type="region of interest" description="Disordered" evidence="1">
    <location>
        <begin position="343"/>
        <end position="467"/>
    </location>
</feature>
<gene>
    <name evidence="3" type="primary">HPC2</name>
    <name evidence="3" type="ORF">PRK78_003062</name>
</gene>